<feature type="compositionally biased region" description="Polar residues" evidence="1">
    <location>
        <begin position="64"/>
        <end position="75"/>
    </location>
</feature>
<evidence type="ECO:0000313" key="2">
    <source>
        <dbReference type="EMBL" id="MED6113232.1"/>
    </source>
</evidence>
<feature type="region of interest" description="Disordered" evidence="1">
    <location>
        <begin position="153"/>
        <end position="182"/>
    </location>
</feature>
<gene>
    <name evidence="2" type="ORF">PIB30_068923</name>
</gene>
<dbReference type="EMBL" id="JASCZI010000747">
    <property type="protein sequence ID" value="MED6113232.1"/>
    <property type="molecule type" value="Genomic_DNA"/>
</dbReference>
<dbReference type="PANTHER" id="PTHR38382">
    <property type="entry name" value="RNA-BINDING PROTEIN"/>
    <property type="match status" value="1"/>
</dbReference>
<accession>A0ABU6QP15</accession>
<dbReference type="Proteomes" id="UP001341840">
    <property type="component" value="Unassembled WGS sequence"/>
</dbReference>
<keyword evidence="3" id="KW-1185">Reference proteome</keyword>
<protein>
    <submittedName>
        <fullName evidence="2">Uncharacterized protein</fullName>
    </submittedName>
</protein>
<organism evidence="2 3">
    <name type="scientific">Stylosanthes scabra</name>
    <dbReference type="NCBI Taxonomy" id="79078"/>
    <lineage>
        <taxon>Eukaryota</taxon>
        <taxon>Viridiplantae</taxon>
        <taxon>Streptophyta</taxon>
        <taxon>Embryophyta</taxon>
        <taxon>Tracheophyta</taxon>
        <taxon>Spermatophyta</taxon>
        <taxon>Magnoliopsida</taxon>
        <taxon>eudicotyledons</taxon>
        <taxon>Gunneridae</taxon>
        <taxon>Pentapetalae</taxon>
        <taxon>rosids</taxon>
        <taxon>fabids</taxon>
        <taxon>Fabales</taxon>
        <taxon>Fabaceae</taxon>
        <taxon>Papilionoideae</taxon>
        <taxon>50 kb inversion clade</taxon>
        <taxon>dalbergioids sensu lato</taxon>
        <taxon>Dalbergieae</taxon>
        <taxon>Pterocarpus clade</taxon>
        <taxon>Stylosanthes</taxon>
    </lineage>
</organism>
<comment type="caution">
    <text evidence="2">The sequence shown here is derived from an EMBL/GenBank/DDBJ whole genome shotgun (WGS) entry which is preliminary data.</text>
</comment>
<dbReference type="PANTHER" id="PTHR38382:SF1">
    <property type="entry name" value="RNA-BINDING PROTEIN"/>
    <property type="match status" value="1"/>
</dbReference>
<sequence>MIQILKQQASAAKQRMNSKSKKRASPSIRVFGQRSIDSTFRSLPSNPTSSTDSEGNARNELASRKSQSKQVSLSNFLDRKLPKSSTILTQTVQGKSTPFLSPLGLRIPTVEQTRPVVEEKKFGSNGNDQVIFERFKHTEEEKEDFVGLHSADELENSVSVADESQESRKRKNPFEGGSENQTVRNNVVVLGVGGESKFKRKGQKSQIEINSSNKKPKPVYNHYENGRGWWDYDMEGVDNEELGFNEVWEGVGSTTLGGIVDWH</sequence>
<feature type="region of interest" description="Disordered" evidence="1">
    <location>
        <begin position="1"/>
        <end position="76"/>
    </location>
</feature>
<reference evidence="2 3" key="1">
    <citation type="journal article" date="2023" name="Plants (Basel)">
        <title>Bridging the Gap: Combining Genomics and Transcriptomics Approaches to Understand Stylosanthes scabra, an Orphan Legume from the Brazilian Caatinga.</title>
        <authorList>
            <person name="Ferreira-Neto J.R.C."/>
            <person name="da Silva M.D."/>
            <person name="Binneck E."/>
            <person name="de Melo N.F."/>
            <person name="da Silva R.H."/>
            <person name="de Melo A.L.T.M."/>
            <person name="Pandolfi V."/>
            <person name="Bustamante F.O."/>
            <person name="Brasileiro-Vidal A.C."/>
            <person name="Benko-Iseppon A.M."/>
        </authorList>
    </citation>
    <scope>NUCLEOTIDE SEQUENCE [LARGE SCALE GENOMIC DNA]</scope>
    <source>
        <tissue evidence="2">Leaves</tissue>
    </source>
</reference>
<feature type="compositionally biased region" description="Polar residues" evidence="1">
    <location>
        <begin position="1"/>
        <end position="15"/>
    </location>
</feature>
<feature type="compositionally biased region" description="Polar residues" evidence="1">
    <location>
        <begin position="35"/>
        <end position="54"/>
    </location>
</feature>
<name>A0ABU6QP15_9FABA</name>
<evidence type="ECO:0000313" key="3">
    <source>
        <dbReference type="Proteomes" id="UP001341840"/>
    </source>
</evidence>
<proteinExistence type="predicted"/>
<evidence type="ECO:0000256" key="1">
    <source>
        <dbReference type="SAM" id="MobiDB-lite"/>
    </source>
</evidence>